<reference evidence="3" key="2">
    <citation type="journal article" date="2014" name="Nat. Commun.">
        <title>The cavefish genome reveals candidate genes for eye loss.</title>
        <authorList>
            <person name="McGaugh S.E."/>
            <person name="Gross J.B."/>
            <person name="Aken B."/>
            <person name="Blin M."/>
            <person name="Borowsky R."/>
            <person name="Chalopin D."/>
            <person name="Hinaux H."/>
            <person name="Jeffery W.R."/>
            <person name="Keene A."/>
            <person name="Ma L."/>
            <person name="Minx P."/>
            <person name="Murphy D."/>
            <person name="O'Quin K.E."/>
            <person name="Retaux S."/>
            <person name="Rohner N."/>
            <person name="Searle S.M."/>
            <person name="Stahl B.A."/>
            <person name="Tabin C."/>
            <person name="Volff J.N."/>
            <person name="Yoshizawa M."/>
            <person name="Warren W.C."/>
        </authorList>
    </citation>
    <scope>NUCLEOTIDE SEQUENCE [LARGE SCALE GENOMIC DNA]</scope>
    <source>
        <strain evidence="3">female</strain>
    </source>
</reference>
<reference evidence="2" key="3">
    <citation type="submission" date="2025-08" db="UniProtKB">
        <authorList>
            <consortium name="Ensembl"/>
        </authorList>
    </citation>
    <scope>IDENTIFICATION</scope>
</reference>
<evidence type="ECO:0000259" key="1">
    <source>
        <dbReference type="Pfam" id="PF06482"/>
    </source>
</evidence>
<dbReference type="InterPro" id="IPR016187">
    <property type="entry name" value="CTDL_fold"/>
</dbReference>
<name>A0A3B1ICI2_ASTMX</name>
<accession>A0A3B1ICI2</accession>
<proteinExistence type="predicted"/>
<dbReference type="Ensembl" id="ENSAMXT00000037316.1">
    <property type="protein sequence ID" value="ENSAMXP00000027598.1"/>
    <property type="gene ID" value="ENSAMXG00000043903.1"/>
</dbReference>
<dbReference type="Pfam" id="PF06482">
    <property type="entry name" value="Endostatin"/>
    <property type="match status" value="1"/>
</dbReference>
<organism evidence="2 3">
    <name type="scientific">Astyanax mexicanus</name>
    <name type="common">Blind cave fish</name>
    <name type="synonym">Astyanax fasciatus mexicanus</name>
    <dbReference type="NCBI Taxonomy" id="7994"/>
    <lineage>
        <taxon>Eukaryota</taxon>
        <taxon>Metazoa</taxon>
        <taxon>Chordata</taxon>
        <taxon>Craniata</taxon>
        <taxon>Vertebrata</taxon>
        <taxon>Euteleostomi</taxon>
        <taxon>Actinopterygii</taxon>
        <taxon>Neopterygii</taxon>
        <taxon>Teleostei</taxon>
        <taxon>Ostariophysi</taxon>
        <taxon>Characiformes</taxon>
        <taxon>Characoidei</taxon>
        <taxon>Acestrorhamphidae</taxon>
        <taxon>Acestrorhamphinae</taxon>
        <taxon>Astyanax</taxon>
    </lineage>
</organism>
<dbReference type="Gene3D" id="3.40.1620.70">
    <property type="match status" value="1"/>
</dbReference>
<dbReference type="Gene3D" id="3.10.100.10">
    <property type="entry name" value="Mannose-Binding Protein A, subunit A"/>
    <property type="match status" value="1"/>
</dbReference>
<dbReference type="InterPro" id="IPR016186">
    <property type="entry name" value="C-type_lectin-like/link_sf"/>
</dbReference>
<keyword evidence="3" id="KW-1185">Reference proteome</keyword>
<evidence type="ECO:0000313" key="2">
    <source>
        <dbReference type="Ensembl" id="ENSAMXP00000027598.1"/>
    </source>
</evidence>
<dbReference type="Proteomes" id="UP000018467">
    <property type="component" value="Unassembled WGS sequence"/>
</dbReference>
<protein>
    <recommendedName>
        <fullName evidence="1">Collagenase NC10/endostatin domain-containing protein</fullName>
    </recommendedName>
</protein>
<dbReference type="Bgee" id="ENSAMXG00000043903">
    <property type="expression patterns" value="Expressed in bone element and 14 other cell types or tissues"/>
</dbReference>
<reference evidence="3" key="1">
    <citation type="submission" date="2013-03" db="EMBL/GenBank/DDBJ databases">
        <authorList>
            <person name="Jeffery W."/>
            <person name="Warren W."/>
            <person name="Wilson R.K."/>
        </authorList>
    </citation>
    <scope>NUCLEOTIDE SEQUENCE</scope>
    <source>
        <strain evidence="3">female</strain>
    </source>
</reference>
<reference evidence="2" key="4">
    <citation type="submission" date="2025-09" db="UniProtKB">
        <authorList>
            <consortium name="Ensembl"/>
        </authorList>
    </citation>
    <scope>IDENTIFICATION</scope>
</reference>
<dbReference type="STRING" id="7994.ENSAMXP00000027598"/>
<sequence length="218" mass="25239">MLFPQVKKYSSLEALKRDSYMEEVGTFALVTDTYKLYLKVSGGWREIQLRLVALNTPQTGDLGSIHSANRQCRLQAQAMGIRDVYKAFLSHHLQDLSDVVQAPYRTSIPIVNLRGEILFKNWESIFSNHLLPSGIPLYSFDGRDVMSDPFWPQKAIWHGSSEGGRRLDDKNCESWRAGDMLWKTLCRPRSGAWFYQWRVDWRQMIEVNGKEYDNEAGQ</sequence>
<dbReference type="InParanoid" id="A0A3B1ICI2"/>
<dbReference type="AlphaFoldDB" id="A0A3B1ICI2"/>
<dbReference type="InterPro" id="IPR010515">
    <property type="entry name" value="Collagenase_NC10/endostatin"/>
</dbReference>
<dbReference type="GeneTree" id="ENSGT00940000158302"/>
<evidence type="ECO:0000313" key="3">
    <source>
        <dbReference type="Proteomes" id="UP000018467"/>
    </source>
</evidence>
<feature type="domain" description="Collagenase NC10/endostatin" evidence="1">
    <location>
        <begin position="49"/>
        <end position="182"/>
    </location>
</feature>
<dbReference type="SUPFAM" id="SSF56436">
    <property type="entry name" value="C-type lectin-like"/>
    <property type="match status" value="1"/>
</dbReference>